<dbReference type="Proteomes" id="UP000501346">
    <property type="component" value="Chromosome ScVII"/>
</dbReference>
<feature type="domain" description="PWI" evidence="15">
    <location>
        <begin position="547"/>
        <end position="620"/>
    </location>
</feature>
<keyword evidence="17" id="KW-1185">Reference proteome</keyword>
<keyword evidence="12" id="KW-0687">Ribonucleoprotein</keyword>
<evidence type="ECO:0000256" key="12">
    <source>
        <dbReference type="ARBA" id="ARBA00023274"/>
    </source>
</evidence>
<evidence type="ECO:0000256" key="11">
    <source>
        <dbReference type="ARBA" id="ARBA00023242"/>
    </source>
</evidence>
<dbReference type="InterPro" id="IPR002483">
    <property type="entry name" value="PWI_dom"/>
</dbReference>
<comment type="subcellular location">
    <subcellularLocation>
        <location evidence="2">Cytoplasm</location>
    </subcellularLocation>
    <subcellularLocation>
        <location evidence="1">Nucleus</location>
    </subcellularLocation>
</comment>
<dbReference type="Pfam" id="PF24826">
    <property type="entry name" value="SNU71_N"/>
    <property type="match status" value="1"/>
</dbReference>
<dbReference type="Gene3D" id="1.20.1390.10">
    <property type="entry name" value="PWI domain"/>
    <property type="match status" value="1"/>
</dbReference>
<feature type="compositionally biased region" description="Acidic residues" evidence="14">
    <location>
        <begin position="335"/>
        <end position="355"/>
    </location>
</feature>
<reference evidence="16 17" key="1">
    <citation type="journal article" date="2019" name="BMC Genomics">
        <title>Chromosome level assembly and comparative genome analysis confirm lager-brewing yeasts originated from a single hybridization.</title>
        <authorList>
            <person name="Salazar A.N."/>
            <person name="Gorter de Vries A.R."/>
            <person name="van den Broek M."/>
            <person name="Brouwers N."/>
            <person name="de la Torre Cortes P."/>
            <person name="Kuijpers N.G.A."/>
            <person name="Daran J.G."/>
            <person name="Abeel T."/>
        </authorList>
    </citation>
    <scope>NUCLEOTIDE SEQUENCE [LARGE SCALE GENOMIC DNA]</scope>
    <source>
        <strain evidence="16 17">CBS 1483</strain>
    </source>
</reference>
<feature type="compositionally biased region" description="Basic and acidic residues" evidence="14">
    <location>
        <begin position="431"/>
        <end position="445"/>
    </location>
</feature>
<dbReference type="GO" id="GO:0008380">
    <property type="term" value="P:RNA splicing"/>
    <property type="evidence" value="ECO:0007669"/>
    <property type="project" value="UniProtKB-KW"/>
</dbReference>
<organism evidence="16 17">
    <name type="scientific">Saccharomyces pastorianus</name>
    <name type="common">Lager yeast</name>
    <name type="synonym">Saccharomyces cerevisiae x Saccharomyces eubayanus</name>
    <dbReference type="NCBI Taxonomy" id="27292"/>
    <lineage>
        <taxon>Eukaryota</taxon>
        <taxon>Fungi</taxon>
        <taxon>Dikarya</taxon>
        <taxon>Ascomycota</taxon>
        <taxon>Saccharomycotina</taxon>
        <taxon>Saccharomycetes</taxon>
        <taxon>Saccharomycetales</taxon>
        <taxon>Saccharomycetaceae</taxon>
        <taxon>Saccharomyces</taxon>
    </lineage>
</organism>
<dbReference type="GO" id="GO:0006397">
    <property type="term" value="P:mRNA processing"/>
    <property type="evidence" value="ECO:0007669"/>
    <property type="project" value="UniProtKB-KW"/>
</dbReference>
<evidence type="ECO:0000256" key="14">
    <source>
        <dbReference type="SAM" id="MobiDB-lite"/>
    </source>
</evidence>
<feature type="region of interest" description="Disordered" evidence="14">
    <location>
        <begin position="428"/>
        <end position="452"/>
    </location>
</feature>
<dbReference type="SMR" id="A0A6C1DRQ3"/>
<keyword evidence="5" id="KW-0963">Cytoplasm</keyword>
<comment type="function">
    <text evidence="13">Component of the U1 snRNP particle, which recognizes and binds the 5'-splice site of pre-mRNA. Together with other non-snRNP factors, U1 snRNP forms the spliceosomal commitment complex, that targets pre-mRNA to the splicing pathway.</text>
</comment>
<keyword evidence="6" id="KW-0507">mRNA processing</keyword>
<feature type="region of interest" description="Disordered" evidence="14">
    <location>
        <begin position="509"/>
        <end position="537"/>
    </location>
</feature>
<evidence type="ECO:0000256" key="5">
    <source>
        <dbReference type="ARBA" id="ARBA00022490"/>
    </source>
</evidence>
<evidence type="ECO:0000256" key="6">
    <source>
        <dbReference type="ARBA" id="ARBA00022664"/>
    </source>
</evidence>
<keyword evidence="7" id="KW-0747">Spliceosome</keyword>
<comment type="similarity">
    <text evidence="3">Belongs to the SNU71 family.</text>
</comment>
<dbReference type="EMBL" id="CP048988">
    <property type="protein sequence ID" value="QID79555.1"/>
    <property type="molecule type" value="Genomic_DNA"/>
</dbReference>
<dbReference type="GO" id="GO:0003723">
    <property type="term" value="F:RNA binding"/>
    <property type="evidence" value="ECO:0007669"/>
    <property type="project" value="UniProtKB-KW"/>
</dbReference>
<proteinExistence type="inferred from homology"/>
<feature type="region of interest" description="Disordered" evidence="14">
    <location>
        <begin position="58"/>
        <end position="82"/>
    </location>
</feature>
<gene>
    <name evidence="16" type="primary">SNU71_1</name>
    <name evidence="16" type="ORF">GRS66_001827</name>
</gene>
<feature type="compositionally biased region" description="Polar residues" evidence="14">
    <location>
        <begin position="258"/>
        <end position="270"/>
    </location>
</feature>
<dbReference type="InterPro" id="IPR057543">
    <property type="entry name" value="SNU71_N"/>
</dbReference>
<evidence type="ECO:0000256" key="2">
    <source>
        <dbReference type="ARBA" id="ARBA00004496"/>
    </source>
</evidence>
<keyword evidence="11" id="KW-0539">Nucleus</keyword>
<keyword evidence="8" id="KW-0694">RNA-binding</keyword>
<dbReference type="OrthoDB" id="6275295at2759"/>
<evidence type="ECO:0000256" key="4">
    <source>
        <dbReference type="ARBA" id="ARBA00014280"/>
    </source>
</evidence>
<keyword evidence="10" id="KW-0508">mRNA splicing</keyword>
<feature type="compositionally biased region" description="Basic and acidic residues" evidence="14">
    <location>
        <begin position="517"/>
        <end position="537"/>
    </location>
</feature>
<dbReference type="InterPro" id="IPR057542">
    <property type="entry name" value="SNU71_RBD"/>
</dbReference>
<dbReference type="SMART" id="SM00311">
    <property type="entry name" value="PWI"/>
    <property type="match status" value="1"/>
</dbReference>
<dbReference type="AlphaFoldDB" id="A0A6C1DRQ3"/>
<evidence type="ECO:0000259" key="15">
    <source>
        <dbReference type="SMART" id="SM00311"/>
    </source>
</evidence>
<feature type="region of interest" description="Disordered" evidence="14">
    <location>
        <begin position="246"/>
        <end position="270"/>
    </location>
</feature>
<evidence type="ECO:0000256" key="8">
    <source>
        <dbReference type="ARBA" id="ARBA00022884"/>
    </source>
</evidence>
<accession>A0A6C1DRQ3</accession>
<dbReference type="GO" id="GO:0005737">
    <property type="term" value="C:cytoplasm"/>
    <property type="evidence" value="ECO:0007669"/>
    <property type="project" value="UniProtKB-SubCell"/>
</dbReference>
<feature type="compositionally biased region" description="Basic and acidic residues" evidence="14">
    <location>
        <begin position="356"/>
        <end position="373"/>
    </location>
</feature>
<keyword evidence="9" id="KW-0175">Coiled coil</keyword>
<evidence type="ECO:0000256" key="3">
    <source>
        <dbReference type="ARBA" id="ARBA00005544"/>
    </source>
</evidence>
<evidence type="ECO:0000313" key="17">
    <source>
        <dbReference type="Proteomes" id="UP000501346"/>
    </source>
</evidence>
<feature type="compositionally biased region" description="Polar residues" evidence="14">
    <location>
        <begin position="66"/>
        <end position="75"/>
    </location>
</feature>
<evidence type="ECO:0000256" key="10">
    <source>
        <dbReference type="ARBA" id="ARBA00023187"/>
    </source>
</evidence>
<evidence type="ECO:0000256" key="13">
    <source>
        <dbReference type="ARBA" id="ARBA00025004"/>
    </source>
</evidence>
<dbReference type="Pfam" id="PF24825">
    <property type="entry name" value="SNU71_RBD"/>
    <property type="match status" value="1"/>
</dbReference>
<protein>
    <recommendedName>
        <fullName evidence="4">U1 small nuclear ribonucleoprotein component SNU71</fullName>
    </recommendedName>
</protein>
<dbReference type="GO" id="GO:0005681">
    <property type="term" value="C:spliceosomal complex"/>
    <property type="evidence" value="ECO:0007669"/>
    <property type="project" value="UniProtKB-KW"/>
</dbReference>
<evidence type="ECO:0000313" key="16">
    <source>
        <dbReference type="EMBL" id="QID79555.1"/>
    </source>
</evidence>
<evidence type="ECO:0000256" key="9">
    <source>
        <dbReference type="ARBA" id="ARBA00023054"/>
    </source>
</evidence>
<feature type="compositionally biased region" description="Basic and acidic residues" evidence="14">
    <location>
        <begin position="246"/>
        <end position="256"/>
    </location>
</feature>
<evidence type="ECO:0000256" key="7">
    <source>
        <dbReference type="ARBA" id="ARBA00022728"/>
    </source>
</evidence>
<name>A0A6C1DRQ3_SACPS</name>
<sequence length="620" mass="71397">MRDIVFVSPQLYLSSQEGWKSDSAKSGFIPILKNDLQRFQDSLKHIVDARNSLSETLLNSKDDGSIHNSDQNTGLNKDKEASIADNNSANKCATSSSRYQELKQFLPISLDQQIHTVSLQGVSSSFSRGQIESLLDHCLNLALTETQSNSALKVEAWSSFSSFLDTQDIFIRFSKVDEDEAFVNTLNYCKALFAFIRKLHEDFKIELHLDLNTKEYVEDRTGTIPSVKPEKASEFYSVFKNIEDQTDERNSKKEQLDDSSTQYKVDTNTLSDLPSDALDQLCKDIIEFRTKVVSIEKEKKMKSTYEESRRQRHQMQKVFDQIRKNHSGAKGSANTEEEDTNMEDEDEEDDTEDDLALEKRKEERDLEESNRRYEDMLHQLHSNTEPKIKSIRADIMSAENYEEHLEKNRSLYLKELLHLANDVHYDHHRSFKEQEERRDEEDRAKNGNAKELAPIQLSDGKAISAGKAAAITLPEGTVKSENYNADKNVSESSEHVKIKFDFKKAIDHSVESSSEDEGYRESELPPTKPSERSAAEDRLPFTADELNIRLTNLKESRYVDELVREFLGVYEDELVEYILENIRVNQSKQALLNELRETFDEDGETIADRLWSRKEFRLGT</sequence>
<evidence type="ECO:0000256" key="1">
    <source>
        <dbReference type="ARBA" id="ARBA00004123"/>
    </source>
</evidence>
<feature type="region of interest" description="Disordered" evidence="14">
    <location>
        <begin position="323"/>
        <end position="373"/>
    </location>
</feature>